<evidence type="ECO:0000313" key="2">
    <source>
        <dbReference type="EMBL" id="ROI97528.1"/>
    </source>
</evidence>
<dbReference type="AlphaFoldDB" id="A0A3N0XPQ1"/>
<evidence type="ECO:0000313" key="3">
    <source>
        <dbReference type="Proteomes" id="UP000281406"/>
    </source>
</evidence>
<feature type="region of interest" description="Disordered" evidence="1">
    <location>
        <begin position="89"/>
        <end position="133"/>
    </location>
</feature>
<evidence type="ECO:0000256" key="1">
    <source>
        <dbReference type="SAM" id="MobiDB-lite"/>
    </source>
</evidence>
<organism evidence="2 3">
    <name type="scientific">Anabarilius grahami</name>
    <name type="common">Kanglang fish</name>
    <name type="synonym">Barilius grahami</name>
    <dbReference type="NCBI Taxonomy" id="495550"/>
    <lineage>
        <taxon>Eukaryota</taxon>
        <taxon>Metazoa</taxon>
        <taxon>Chordata</taxon>
        <taxon>Craniata</taxon>
        <taxon>Vertebrata</taxon>
        <taxon>Euteleostomi</taxon>
        <taxon>Actinopterygii</taxon>
        <taxon>Neopterygii</taxon>
        <taxon>Teleostei</taxon>
        <taxon>Ostariophysi</taxon>
        <taxon>Cypriniformes</taxon>
        <taxon>Xenocyprididae</taxon>
        <taxon>Xenocypridinae</taxon>
        <taxon>Xenocypridinae incertae sedis</taxon>
        <taxon>Anabarilius</taxon>
    </lineage>
</organism>
<gene>
    <name evidence="2" type="ORF">DPX16_16876</name>
</gene>
<protein>
    <submittedName>
        <fullName evidence="2">Uncharacterized protein</fullName>
    </submittedName>
</protein>
<keyword evidence="3" id="KW-1185">Reference proteome</keyword>
<sequence length="133" mass="14865">MTQSKPECGCCHTLKYGVSEFKNDPQPFKIIRLPFDHPEDVQRFTGQHRYSKYADKGHIDPRRITNHVKGHWGSYPWLGDGKTLWVARGEGNAVGGPRGHRGQTGQRSSSIILTQAPRKHGGEGQEEEEGVSS</sequence>
<proteinExistence type="predicted"/>
<accession>A0A3N0XPQ1</accession>
<feature type="compositionally biased region" description="Acidic residues" evidence="1">
    <location>
        <begin position="124"/>
        <end position="133"/>
    </location>
</feature>
<reference evidence="2 3" key="1">
    <citation type="submission" date="2018-10" db="EMBL/GenBank/DDBJ databases">
        <title>Genome assembly for a Yunnan-Guizhou Plateau 3E fish, Anabarilius grahami (Regan), and its evolutionary and genetic applications.</title>
        <authorList>
            <person name="Jiang W."/>
        </authorList>
    </citation>
    <scope>NUCLEOTIDE SEQUENCE [LARGE SCALE GENOMIC DNA]</scope>
    <source>
        <strain evidence="2">AG-KIZ</strain>
        <tissue evidence="2">Muscle</tissue>
    </source>
</reference>
<feature type="compositionally biased region" description="Polar residues" evidence="1">
    <location>
        <begin position="103"/>
        <end position="113"/>
    </location>
</feature>
<dbReference type="EMBL" id="RJVU01066024">
    <property type="protein sequence ID" value="ROI97528.1"/>
    <property type="molecule type" value="Genomic_DNA"/>
</dbReference>
<dbReference type="Proteomes" id="UP000281406">
    <property type="component" value="Unassembled WGS sequence"/>
</dbReference>
<name>A0A3N0XPQ1_ANAGA</name>
<comment type="caution">
    <text evidence="2">The sequence shown here is derived from an EMBL/GenBank/DDBJ whole genome shotgun (WGS) entry which is preliminary data.</text>
</comment>